<proteinExistence type="predicted"/>
<evidence type="ECO:0000256" key="6">
    <source>
        <dbReference type="SAM" id="Coils"/>
    </source>
</evidence>
<dbReference type="GO" id="GO:0003677">
    <property type="term" value="F:DNA binding"/>
    <property type="evidence" value="ECO:0007669"/>
    <property type="project" value="UniProtKB-UniRule"/>
</dbReference>
<dbReference type="InterPro" id="IPR006612">
    <property type="entry name" value="THAP_Znf"/>
</dbReference>
<evidence type="ECO:0000256" key="4">
    <source>
        <dbReference type="ARBA" id="ARBA00023125"/>
    </source>
</evidence>
<dbReference type="InterPro" id="IPR052224">
    <property type="entry name" value="THAP_domain_protein"/>
</dbReference>
<keyword evidence="6" id="KW-0175">Coiled coil</keyword>
<dbReference type="Proteomes" id="UP001154078">
    <property type="component" value="Chromosome 10"/>
</dbReference>
<keyword evidence="2 5" id="KW-0863">Zinc-finger</keyword>
<dbReference type="EMBL" id="OV121141">
    <property type="protein sequence ID" value="CAH0548841.1"/>
    <property type="molecule type" value="Genomic_DNA"/>
</dbReference>
<dbReference type="Pfam" id="PF05485">
    <property type="entry name" value="THAP"/>
    <property type="match status" value="1"/>
</dbReference>
<keyword evidence="4 5" id="KW-0238">DNA-binding</keyword>
<keyword evidence="1" id="KW-0479">Metal-binding</keyword>
<evidence type="ECO:0000313" key="8">
    <source>
        <dbReference type="EMBL" id="CAH0548841.1"/>
    </source>
</evidence>
<gene>
    <name evidence="8" type="ORF">MELIAE_LOCUS2212</name>
</gene>
<dbReference type="SMART" id="SM00692">
    <property type="entry name" value="DM3"/>
    <property type="match status" value="1"/>
</dbReference>
<dbReference type="PANTHER" id="PTHR46927">
    <property type="entry name" value="AGAP005574-PA"/>
    <property type="match status" value="1"/>
</dbReference>
<feature type="domain" description="THAP-type" evidence="7">
    <location>
        <begin position="1"/>
        <end position="91"/>
    </location>
</feature>
<evidence type="ECO:0000256" key="1">
    <source>
        <dbReference type="ARBA" id="ARBA00022723"/>
    </source>
</evidence>
<dbReference type="GO" id="GO:0008270">
    <property type="term" value="F:zinc ion binding"/>
    <property type="evidence" value="ECO:0007669"/>
    <property type="project" value="UniProtKB-KW"/>
</dbReference>
<evidence type="ECO:0000256" key="2">
    <source>
        <dbReference type="ARBA" id="ARBA00022771"/>
    </source>
</evidence>
<evidence type="ECO:0000256" key="5">
    <source>
        <dbReference type="PROSITE-ProRule" id="PRU00309"/>
    </source>
</evidence>
<evidence type="ECO:0000313" key="9">
    <source>
        <dbReference type="Proteomes" id="UP001154078"/>
    </source>
</evidence>
<dbReference type="PANTHER" id="PTHR46927:SF2">
    <property type="entry name" value="THAP DOMAIN-CONTAINING PROTEIN 8"/>
    <property type="match status" value="1"/>
</dbReference>
<evidence type="ECO:0000256" key="3">
    <source>
        <dbReference type="ARBA" id="ARBA00022833"/>
    </source>
</evidence>
<dbReference type="InterPro" id="IPR038441">
    <property type="entry name" value="THAP_Znf_sf"/>
</dbReference>
<keyword evidence="3" id="KW-0862">Zinc</keyword>
<organism evidence="8 9">
    <name type="scientific">Brassicogethes aeneus</name>
    <name type="common">Rape pollen beetle</name>
    <name type="synonym">Meligethes aeneus</name>
    <dbReference type="NCBI Taxonomy" id="1431903"/>
    <lineage>
        <taxon>Eukaryota</taxon>
        <taxon>Metazoa</taxon>
        <taxon>Ecdysozoa</taxon>
        <taxon>Arthropoda</taxon>
        <taxon>Hexapoda</taxon>
        <taxon>Insecta</taxon>
        <taxon>Pterygota</taxon>
        <taxon>Neoptera</taxon>
        <taxon>Endopterygota</taxon>
        <taxon>Coleoptera</taxon>
        <taxon>Polyphaga</taxon>
        <taxon>Cucujiformia</taxon>
        <taxon>Nitidulidae</taxon>
        <taxon>Meligethinae</taxon>
        <taxon>Brassicogethes</taxon>
    </lineage>
</organism>
<dbReference type="PROSITE" id="PS50950">
    <property type="entry name" value="ZF_THAP"/>
    <property type="match status" value="1"/>
</dbReference>
<sequence length="244" mass="27744">MPGCAVAGCRNFNKNTKGSDIKYFRFPKNGDMAAQWVNACKRKDKINLKNACICSVHFAEGCSEIPLRQRMLQYCPKNSRHLKPDAIPTLRLPGTSKATDETNCSLRLEKIECKEEYMDITIKDEPLTSVATTSTPSIFNKDNNLLNKKIKTLEEENVKLKQEVEDAKNVTIKRYEDALAQVFTPGQIEKLLNPNKEIDWTSEEIASAISLYSVSPLAYRYLILAHNYPLPEILTLRNIIFNLK</sequence>
<protein>
    <recommendedName>
        <fullName evidence="7">THAP-type domain-containing protein</fullName>
    </recommendedName>
</protein>
<reference evidence="8" key="1">
    <citation type="submission" date="2021-12" db="EMBL/GenBank/DDBJ databases">
        <authorList>
            <person name="King R."/>
        </authorList>
    </citation>
    <scope>NUCLEOTIDE SEQUENCE</scope>
</reference>
<evidence type="ECO:0000259" key="7">
    <source>
        <dbReference type="PROSITE" id="PS50950"/>
    </source>
</evidence>
<dbReference type="SUPFAM" id="SSF57716">
    <property type="entry name" value="Glucocorticoid receptor-like (DNA-binding domain)"/>
    <property type="match status" value="1"/>
</dbReference>
<dbReference type="SMART" id="SM00980">
    <property type="entry name" value="THAP"/>
    <property type="match status" value="1"/>
</dbReference>
<dbReference type="AlphaFoldDB" id="A0A9P0AV98"/>
<accession>A0A9P0AV98</accession>
<dbReference type="OrthoDB" id="7331812at2759"/>
<feature type="coiled-coil region" evidence="6">
    <location>
        <begin position="143"/>
        <end position="170"/>
    </location>
</feature>
<keyword evidence="9" id="KW-1185">Reference proteome</keyword>
<name>A0A9P0AV98_BRAAE</name>
<dbReference type="Gene3D" id="6.20.210.20">
    <property type="entry name" value="THAP domain"/>
    <property type="match status" value="1"/>
</dbReference>